<protein>
    <recommendedName>
        <fullName evidence="4">Excreted virulence factor EspC (Type VII ESX diderm)</fullName>
    </recommendedName>
</protein>
<evidence type="ECO:0008006" key="4">
    <source>
        <dbReference type="Google" id="ProtNLM"/>
    </source>
</evidence>
<reference evidence="3" key="1">
    <citation type="journal article" date="2019" name="Int. J. Syst. Evol. Microbiol.">
        <title>The Global Catalogue of Microorganisms (GCM) 10K type strain sequencing project: providing services to taxonomists for standard genome sequencing and annotation.</title>
        <authorList>
            <consortium name="The Broad Institute Genomics Platform"/>
            <consortium name="The Broad Institute Genome Sequencing Center for Infectious Disease"/>
            <person name="Wu L."/>
            <person name="Ma J."/>
        </authorList>
    </citation>
    <scope>NUCLEOTIDE SEQUENCE [LARGE SCALE GENOMIC DNA]</scope>
    <source>
        <strain evidence="3">JCM 14545</strain>
    </source>
</reference>
<keyword evidence="3" id="KW-1185">Reference proteome</keyword>
<comment type="caution">
    <text evidence="2">The sequence shown here is derived from an EMBL/GenBank/DDBJ whole genome shotgun (WGS) entry which is preliminary data.</text>
</comment>
<gene>
    <name evidence="2" type="ORF">GCM10009754_09120</name>
</gene>
<keyword evidence="1" id="KW-0175">Coiled coil</keyword>
<accession>A0ABP5BGD2</accession>
<evidence type="ECO:0000313" key="3">
    <source>
        <dbReference type="Proteomes" id="UP001501116"/>
    </source>
</evidence>
<proteinExistence type="predicted"/>
<sequence>MTDSGTGLKLGKADARAFAVAPDLARTAYQQLSDLQDVVGEMVRYASALGRAVPLGGGYAKEVGEFMARYGVGGVGGVGGAGSAVDSLTAFGRELERLKKNVDKALTRYQDADDAAKDGVDCIGG</sequence>
<evidence type="ECO:0000313" key="2">
    <source>
        <dbReference type="EMBL" id="GAA1943810.1"/>
    </source>
</evidence>
<feature type="coiled-coil region" evidence="1">
    <location>
        <begin position="88"/>
        <end position="115"/>
    </location>
</feature>
<dbReference type="Proteomes" id="UP001501116">
    <property type="component" value="Unassembled WGS sequence"/>
</dbReference>
<dbReference type="RefSeq" id="WP_344413726.1">
    <property type="nucleotide sequence ID" value="NZ_BAAANN010000003.1"/>
</dbReference>
<evidence type="ECO:0000256" key="1">
    <source>
        <dbReference type="SAM" id="Coils"/>
    </source>
</evidence>
<name>A0ABP5BGD2_9PSEU</name>
<organism evidence="2 3">
    <name type="scientific">Amycolatopsis minnesotensis</name>
    <dbReference type="NCBI Taxonomy" id="337894"/>
    <lineage>
        <taxon>Bacteria</taxon>
        <taxon>Bacillati</taxon>
        <taxon>Actinomycetota</taxon>
        <taxon>Actinomycetes</taxon>
        <taxon>Pseudonocardiales</taxon>
        <taxon>Pseudonocardiaceae</taxon>
        <taxon>Amycolatopsis</taxon>
    </lineage>
</organism>
<dbReference type="EMBL" id="BAAANN010000003">
    <property type="protein sequence ID" value="GAA1943810.1"/>
    <property type="molecule type" value="Genomic_DNA"/>
</dbReference>